<proteinExistence type="predicted"/>
<feature type="compositionally biased region" description="Polar residues" evidence="1">
    <location>
        <begin position="309"/>
        <end position="323"/>
    </location>
</feature>
<protein>
    <submittedName>
        <fullName evidence="3">Uncharacterized protein</fullName>
    </submittedName>
</protein>
<feature type="compositionally biased region" description="Low complexity" evidence="1">
    <location>
        <begin position="327"/>
        <end position="344"/>
    </location>
</feature>
<reference evidence="3" key="1">
    <citation type="journal article" date="2020" name="Nature">
        <title>Giant virus diversity and host interactions through global metagenomics.</title>
        <authorList>
            <person name="Schulz F."/>
            <person name="Roux S."/>
            <person name="Paez-Espino D."/>
            <person name="Jungbluth S."/>
            <person name="Walsh D.A."/>
            <person name="Denef V.J."/>
            <person name="McMahon K.D."/>
            <person name="Konstantinidis K.T."/>
            <person name="Eloe-Fadrosh E.A."/>
            <person name="Kyrpides N.C."/>
            <person name="Woyke T."/>
        </authorList>
    </citation>
    <scope>NUCLEOTIDE SEQUENCE</scope>
    <source>
        <strain evidence="3">GVMAG-M-3300021343-4</strain>
    </source>
</reference>
<dbReference type="EMBL" id="MN739437">
    <property type="protein sequence ID" value="QHT04718.1"/>
    <property type="molecule type" value="Genomic_DNA"/>
</dbReference>
<name>A0A6C0CJE7_9ZZZZ</name>
<sequence>MVEEHRMQEYIEQMKMNQWAGEEALRKVLDEIPKEYLCKELVTWSKVFYGWCILDNLPEEYQHILDQEVCDKFIETGCKLRSIPEKFRTKELCLKHLKYRHDGWQQYKHIPDHLKHDPDLLKAGRKNLCLPIKYELPENRNNLLEYYMTQEYVRSMGNVITLKYYDFSKNKLTRDQIKFIVTCKNDEYDNLLKGTERCKPWKTEWEWNWCRTVNFATENIRDGPLSNYATREILKKSPNYIEDIREMLVYNNLLLLGASLSIIPLKHRSFYLCHSALRKSPKNYHAVPKKFKAMFDKILAEDYHIPTTTQGKSSTMTMTTAGKSLTDKSSTTTLTTTESTSTTTTASTSTTCLTYVIIFYALFLLFMIIGVPLELDNSRPLEFIPS</sequence>
<evidence type="ECO:0000313" key="3">
    <source>
        <dbReference type="EMBL" id="QHT04718.1"/>
    </source>
</evidence>
<keyword evidence="2" id="KW-1133">Transmembrane helix</keyword>
<evidence type="ECO:0000256" key="1">
    <source>
        <dbReference type="SAM" id="MobiDB-lite"/>
    </source>
</evidence>
<feature type="region of interest" description="Disordered" evidence="1">
    <location>
        <begin position="309"/>
        <end position="344"/>
    </location>
</feature>
<evidence type="ECO:0000256" key="2">
    <source>
        <dbReference type="SAM" id="Phobius"/>
    </source>
</evidence>
<accession>A0A6C0CJE7</accession>
<keyword evidence="2" id="KW-0472">Membrane</keyword>
<feature type="transmembrane region" description="Helical" evidence="2">
    <location>
        <begin position="353"/>
        <end position="373"/>
    </location>
</feature>
<dbReference type="AlphaFoldDB" id="A0A6C0CJE7"/>
<organism evidence="3">
    <name type="scientific">viral metagenome</name>
    <dbReference type="NCBI Taxonomy" id="1070528"/>
    <lineage>
        <taxon>unclassified sequences</taxon>
        <taxon>metagenomes</taxon>
        <taxon>organismal metagenomes</taxon>
    </lineage>
</organism>
<keyword evidence="2" id="KW-0812">Transmembrane</keyword>